<proteinExistence type="predicted"/>
<evidence type="ECO:0000313" key="2">
    <source>
        <dbReference type="RefSeq" id="XP_005091208.1"/>
    </source>
</evidence>
<organism evidence="1 2">
    <name type="scientific">Aplysia californica</name>
    <name type="common">California sea hare</name>
    <dbReference type="NCBI Taxonomy" id="6500"/>
    <lineage>
        <taxon>Eukaryota</taxon>
        <taxon>Metazoa</taxon>
        <taxon>Spiralia</taxon>
        <taxon>Lophotrochozoa</taxon>
        <taxon>Mollusca</taxon>
        <taxon>Gastropoda</taxon>
        <taxon>Heterobranchia</taxon>
        <taxon>Euthyneura</taxon>
        <taxon>Tectipleura</taxon>
        <taxon>Aplysiida</taxon>
        <taxon>Aplysioidea</taxon>
        <taxon>Aplysiidae</taxon>
        <taxon>Aplysia</taxon>
    </lineage>
</organism>
<dbReference type="InterPro" id="IPR052669">
    <property type="entry name" value="SL1/TIF-IB_Component"/>
</dbReference>
<dbReference type="RefSeq" id="XP_005091208.1">
    <property type="nucleotide sequence ID" value="XM_005091151.3"/>
</dbReference>
<sequence length="432" mass="50769">MASKLGSKQSEQLFSATELEKLRNVFVYMDQRNVSKLPADDQQRKKEMLEFLELLRSFSKMSAVYHRRRQTHKLKADFRDFLPRFTHLLRECVVNHQWPQALQLIHALTTEHYRADTSIYHVGMAALYQVQEDRTPMIDQFVKQVCRLRQVVSVEVYLDYLLYLINFGSLEEAKDLIQDMKRSTYTVQINTEKRREAQTLFYAYQGLVLYVEWKLMVSREQDQDLDEDVVSQMMSQGMSSQVARSTAESAMEYLVELKDKAGIFDVFVTSLVEMYNYYDIDAREILETYRKNNPTNPNAHRYMFEFEASQAASAQTQIDYLKSLMQLDPSNQLALTLFDLMGPECVEAVEVLFDYLDFDHCSNDLEAWSRLATALKQLPDNNELLTVVTKCWEMRKDWWPQVKFDIVGQDAANNKDLRKYQRRVKRALLELG</sequence>
<dbReference type="InterPro" id="IPR039495">
    <property type="entry name" value="TAF1A"/>
</dbReference>
<reference evidence="2" key="1">
    <citation type="submission" date="2025-08" db="UniProtKB">
        <authorList>
            <consortium name="RefSeq"/>
        </authorList>
    </citation>
    <scope>IDENTIFICATION</scope>
</reference>
<dbReference type="GeneID" id="101854386"/>
<dbReference type="PANTHER" id="PTHR32122:SF1">
    <property type="entry name" value="TATA BOX-BINDING PROTEIN-ASSOCIATED FACTOR RNA POLYMERASE I SUBUNIT A"/>
    <property type="match status" value="1"/>
</dbReference>
<dbReference type="PANTHER" id="PTHR32122">
    <property type="entry name" value="TATA BOX-BINDING PROTEIN ASSOCIATED FACTOR RNA POLYMERASE I SUBUNIT A"/>
    <property type="match status" value="1"/>
</dbReference>
<protein>
    <submittedName>
        <fullName evidence="2">TATA box-binding protein-associated factor RNA polymerase I subunit A isoform X1</fullName>
    </submittedName>
</protein>
<name>A0ABM0JDI9_APLCA</name>
<dbReference type="Pfam" id="PF14929">
    <property type="entry name" value="TAF1_subA"/>
    <property type="match status" value="1"/>
</dbReference>
<keyword evidence="1" id="KW-1185">Reference proteome</keyword>
<gene>
    <name evidence="2" type="primary">LOC101854386</name>
</gene>
<accession>A0ABM0JDI9</accession>
<dbReference type="Proteomes" id="UP000694888">
    <property type="component" value="Unplaced"/>
</dbReference>
<evidence type="ECO:0000313" key="1">
    <source>
        <dbReference type="Proteomes" id="UP000694888"/>
    </source>
</evidence>